<reference evidence="9 10" key="1">
    <citation type="submission" date="2019-09" db="EMBL/GenBank/DDBJ databases">
        <title>Draft genome of the ectomycorrhizal ascomycete Sphaerosporella brunnea.</title>
        <authorList>
            <consortium name="DOE Joint Genome Institute"/>
            <person name="Benucci G.M."/>
            <person name="Marozzi G."/>
            <person name="Antonielli L."/>
            <person name="Sanchez S."/>
            <person name="Marco P."/>
            <person name="Wang X."/>
            <person name="Falini L.B."/>
            <person name="Barry K."/>
            <person name="Haridas S."/>
            <person name="Lipzen A."/>
            <person name="Labutti K."/>
            <person name="Grigoriev I.V."/>
            <person name="Murat C."/>
            <person name="Martin F."/>
            <person name="Albertini E."/>
            <person name="Donnini D."/>
            <person name="Bonito G."/>
        </authorList>
    </citation>
    <scope>NUCLEOTIDE SEQUENCE [LARGE SCALE GENOMIC DNA]</scope>
    <source>
        <strain evidence="9 10">Sb_GMNB300</strain>
    </source>
</reference>
<dbReference type="UniPathway" id="UPA00068">
    <property type="reaction ID" value="UER00113"/>
</dbReference>
<dbReference type="SUPFAM" id="SSF69864">
    <property type="entry name" value="Argininosuccinate synthetase, C-terminal domain"/>
    <property type="match status" value="1"/>
</dbReference>
<dbReference type="InterPro" id="IPR048268">
    <property type="entry name" value="Arginosuc_syn_C"/>
</dbReference>
<dbReference type="EC" id="6.3.4.5" evidence="2"/>
<organism evidence="9 10">
    <name type="scientific">Sphaerosporella brunnea</name>
    <dbReference type="NCBI Taxonomy" id="1250544"/>
    <lineage>
        <taxon>Eukaryota</taxon>
        <taxon>Fungi</taxon>
        <taxon>Dikarya</taxon>
        <taxon>Ascomycota</taxon>
        <taxon>Pezizomycotina</taxon>
        <taxon>Pezizomycetes</taxon>
        <taxon>Pezizales</taxon>
        <taxon>Pyronemataceae</taxon>
        <taxon>Sphaerosporella</taxon>
    </lineage>
</organism>
<evidence type="ECO:0000256" key="3">
    <source>
        <dbReference type="ARBA" id="ARBA00022571"/>
    </source>
</evidence>
<dbReference type="GO" id="GO:0004055">
    <property type="term" value="F:argininosuccinate synthase activity"/>
    <property type="evidence" value="ECO:0007669"/>
    <property type="project" value="UniProtKB-EC"/>
</dbReference>
<dbReference type="PANTHER" id="PTHR11587:SF2">
    <property type="entry name" value="ARGININOSUCCINATE SYNTHASE"/>
    <property type="match status" value="1"/>
</dbReference>
<dbReference type="InterPro" id="IPR001518">
    <property type="entry name" value="Arginosuc_synth"/>
</dbReference>
<keyword evidence="10" id="KW-1185">Reference proteome</keyword>
<keyword evidence="6" id="KW-0547">Nucleotide-binding</keyword>
<dbReference type="Proteomes" id="UP000326924">
    <property type="component" value="Unassembled WGS sequence"/>
</dbReference>
<evidence type="ECO:0000256" key="6">
    <source>
        <dbReference type="ARBA" id="ARBA00022741"/>
    </source>
</evidence>
<comment type="pathway">
    <text evidence="1">Amino-acid biosynthesis; L-arginine biosynthesis; L-arginine from L-ornithine and carbamoyl phosphate: step 2/3.</text>
</comment>
<gene>
    <name evidence="9" type="ORF">FN846DRAFT_975908</name>
</gene>
<dbReference type="AlphaFoldDB" id="A0A5J5EEQ2"/>
<dbReference type="OrthoDB" id="1688907at2759"/>
<dbReference type="PANTHER" id="PTHR11587">
    <property type="entry name" value="ARGININOSUCCINATE SYNTHASE"/>
    <property type="match status" value="1"/>
</dbReference>
<comment type="caution">
    <text evidence="9">The sequence shown here is derived from an EMBL/GenBank/DDBJ whole genome shotgun (WGS) entry which is preliminary data.</text>
</comment>
<evidence type="ECO:0000256" key="4">
    <source>
        <dbReference type="ARBA" id="ARBA00022598"/>
    </source>
</evidence>
<dbReference type="Pfam" id="PF20979">
    <property type="entry name" value="Arginosuc_syn_C"/>
    <property type="match status" value="1"/>
</dbReference>
<dbReference type="GO" id="GO:0005524">
    <property type="term" value="F:ATP binding"/>
    <property type="evidence" value="ECO:0007669"/>
    <property type="project" value="UniProtKB-KW"/>
</dbReference>
<evidence type="ECO:0000256" key="5">
    <source>
        <dbReference type="ARBA" id="ARBA00022605"/>
    </source>
</evidence>
<feature type="domain" description="Arginosuccinate synthase C-terminal" evidence="8">
    <location>
        <begin position="35"/>
        <end position="100"/>
    </location>
</feature>
<keyword evidence="7" id="KW-0067">ATP-binding</keyword>
<dbReference type="GO" id="GO:0000053">
    <property type="term" value="P:argininosuccinate metabolic process"/>
    <property type="evidence" value="ECO:0007669"/>
    <property type="project" value="TreeGrafter"/>
</dbReference>
<feature type="non-terminal residue" evidence="9">
    <location>
        <position position="102"/>
    </location>
</feature>
<accession>A0A5J5EEQ2</accession>
<evidence type="ECO:0000259" key="8">
    <source>
        <dbReference type="Pfam" id="PF20979"/>
    </source>
</evidence>
<dbReference type="InParanoid" id="A0A5J5EEQ2"/>
<sequence length="102" mass="11075">MPPGVSSITPASSPERGSGVILNPAQLATSLACPDPLEHFVAGNAIARRHGIGRMDIVENRFIGLKSRGCYETHRLSILRAAHIDLEGLILDREVRALREHT</sequence>
<evidence type="ECO:0000313" key="10">
    <source>
        <dbReference type="Proteomes" id="UP000326924"/>
    </source>
</evidence>
<protein>
    <recommendedName>
        <fullName evidence="2">argininosuccinate synthase</fullName>
        <ecNumber evidence="2">6.3.4.5</ecNumber>
    </recommendedName>
</protein>
<dbReference type="InterPro" id="IPR024074">
    <property type="entry name" value="AS_cat/multimer_dom_body"/>
</dbReference>
<name>A0A5J5EEQ2_9PEZI</name>
<dbReference type="GO" id="GO:0005737">
    <property type="term" value="C:cytoplasm"/>
    <property type="evidence" value="ECO:0007669"/>
    <property type="project" value="TreeGrafter"/>
</dbReference>
<evidence type="ECO:0000256" key="7">
    <source>
        <dbReference type="ARBA" id="ARBA00022840"/>
    </source>
</evidence>
<dbReference type="Gene3D" id="3.90.1260.10">
    <property type="entry name" value="Argininosuccinate synthetase, chain A, domain 2"/>
    <property type="match status" value="1"/>
</dbReference>
<keyword evidence="3" id="KW-0055">Arginine biosynthesis</keyword>
<dbReference type="GO" id="GO:0006526">
    <property type="term" value="P:L-arginine biosynthetic process"/>
    <property type="evidence" value="ECO:0007669"/>
    <property type="project" value="UniProtKB-UniPathway"/>
</dbReference>
<dbReference type="GO" id="GO:0000050">
    <property type="term" value="P:urea cycle"/>
    <property type="evidence" value="ECO:0007669"/>
    <property type="project" value="TreeGrafter"/>
</dbReference>
<keyword evidence="4" id="KW-0436">Ligase</keyword>
<keyword evidence="5" id="KW-0028">Amino-acid biosynthesis</keyword>
<evidence type="ECO:0000313" key="9">
    <source>
        <dbReference type="EMBL" id="KAA8894102.1"/>
    </source>
</evidence>
<dbReference type="EMBL" id="VXIS01000365">
    <property type="protein sequence ID" value="KAA8894102.1"/>
    <property type="molecule type" value="Genomic_DNA"/>
</dbReference>
<proteinExistence type="predicted"/>
<evidence type="ECO:0000256" key="2">
    <source>
        <dbReference type="ARBA" id="ARBA00012286"/>
    </source>
</evidence>
<evidence type="ECO:0000256" key="1">
    <source>
        <dbReference type="ARBA" id="ARBA00004967"/>
    </source>
</evidence>